<dbReference type="PROSITE" id="PS00551">
    <property type="entry name" value="MOLYBDOPTERIN_PROK_1"/>
    <property type="match status" value="1"/>
</dbReference>
<evidence type="ECO:0000256" key="13">
    <source>
        <dbReference type="ARBA" id="ARBA00023136"/>
    </source>
</evidence>
<dbReference type="InterPro" id="IPR001041">
    <property type="entry name" value="2Fe-2S_ferredoxin-type"/>
</dbReference>
<dbReference type="Pfam" id="PF00384">
    <property type="entry name" value="Molybdopterin"/>
    <property type="match status" value="1"/>
</dbReference>
<dbReference type="GO" id="GO:0008137">
    <property type="term" value="F:NADH dehydrogenase (ubiquinone) activity"/>
    <property type="evidence" value="ECO:0007669"/>
    <property type="project" value="InterPro"/>
</dbReference>
<dbReference type="Pfam" id="PF22117">
    <property type="entry name" value="Fer4_Nqo3"/>
    <property type="match status" value="1"/>
</dbReference>
<dbReference type="InterPro" id="IPR017900">
    <property type="entry name" value="4Fe4S_Fe_S_CS"/>
</dbReference>
<dbReference type="InterPro" id="IPR017896">
    <property type="entry name" value="4Fe4S_Fe-S-bd"/>
</dbReference>
<dbReference type="GO" id="GO:0051539">
    <property type="term" value="F:4 iron, 4 sulfur cluster binding"/>
    <property type="evidence" value="ECO:0007669"/>
    <property type="project" value="UniProtKB-KW"/>
</dbReference>
<dbReference type="InterPro" id="IPR050123">
    <property type="entry name" value="Prok_molybdopt-oxidoreductase"/>
</dbReference>
<dbReference type="PANTHER" id="PTHR43105:SF14">
    <property type="entry name" value="FORMATE DEHYDROGENASE H"/>
    <property type="match status" value="1"/>
</dbReference>
<dbReference type="Pfam" id="PF13510">
    <property type="entry name" value="Fer2_4"/>
    <property type="match status" value="1"/>
</dbReference>
<evidence type="ECO:0000313" key="19">
    <source>
        <dbReference type="EMBL" id="AKQ04834.1"/>
    </source>
</evidence>
<protein>
    <submittedName>
        <fullName evidence="19">NAD-dependent formate dehydrogenase subunit alpha, selenocysteine-containing, formate dehydrogenase alpha subunit</fullName>
        <ecNumber evidence="19">1.2.1.2</ecNumber>
        <ecNumber evidence="19">1.2.1.43</ecNumber>
    </submittedName>
</protein>
<feature type="domain" description="4Fe-4S ferredoxin-type" evidence="16">
    <location>
        <begin position="178"/>
        <end position="208"/>
    </location>
</feature>
<dbReference type="FunFam" id="3.10.20.740:FF:000004">
    <property type="entry name" value="NADH-quinone oxidoreductase"/>
    <property type="match status" value="1"/>
</dbReference>
<evidence type="ECO:0000256" key="3">
    <source>
        <dbReference type="ARBA" id="ARBA00005404"/>
    </source>
</evidence>
<keyword evidence="10" id="KW-0408">Iron</keyword>
<dbReference type="AlphaFoldDB" id="A0A0H4TV96"/>
<reference evidence="19" key="1">
    <citation type="journal article" date="2015" name="ISME J.">
        <title>Aquifer environment selects for microbial species cohorts in sediment and groundwater.</title>
        <authorList>
            <person name="Hug L.A."/>
            <person name="Thomas B.C."/>
            <person name="Brown C.T."/>
            <person name="Frischkorn K.R."/>
            <person name="Williams K.H."/>
            <person name="Tringe S.G."/>
            <person name="Banfield J.F."/>
        </authorList>
    </citation>
    <scope>NUCLEOTIDE SEQUENCE</scope>
</reference>
<dbReference type="PROSITE" id="PS00642">
    <property type="entry name" value="COMPLEX1_75K_2"/>
    <property type="match status" value="1"/>
</dbReference>
<organism evidence="19">
    <name type="scientific">uncultured delta proteobacterium Rifle_16ft_4_minimus_809</name>
    <dbReference type="NCBI Taxonomy" id="1665185"/>
    <lineage>
        <taxon>Bacteria</taxon>
        <taxon>Deltaproteobacteria</taxon>
        <taxon>environmental samples</taxon>
    </lineage>
</organism>
<dbReference type="PROSITE" id="PS51085">
    <property type="entry name" value="2FE2S_FER_2"/>
    <property type="match status" value="1"/>
</dbReference>
<evidence type="ECO:0000256" key="4">
    <source>
        <dbReference type="ARBA" id="ARBA00022485"/>
    </source>
</evidence>
<dbReference type="SUPFAM" id="SSF54862">
    <property type="entry name" value="4Fe-4S ferredoxins"/>
    <property type="match status" value="1"/>
</dbReference>
<comment type="similarity">
    <text evidence="3">Belongs to the complex I 75 kDa subunit family.</text>
</comment>
<dbReference type="SUPFAM" id="SSF53706">
    <property type="entry name" value="Formate dehydrogenase/DMSO reductase, domains 1-3"/>
    <property type="match status" value="1"/>
</dbReference>
<dbReference type="EC" id="1.2.1.2" evidence="19"/>
<evidence type="ECO:0000256" key="9">
    <source>
        <dbReference type="ARBA" id="ARBA00023002"/>
    </source>
</evidence>
<dbReference type="EC" id="1.2.1.43" evidence="19"/>
<dbReference type="EMBL" id="KT007051">
    <property type="protein sequence ID" value="AKQ04834.1"/>
    <property type="molecule type" value="Genomic_DNA"/>
</dbReference>
<dbReference type="FunFam" id="2.20.25.90:FF:000001">
    <property type="entry name" value="Formate dehydrogenase subunit alpha"/>
    <property type="match status" value="1"/>
</dbReference>
<dbReference type="SMART" id="SM00926">
    <property type="entry name" value="Molybdop_Fe4S4"/>
    <property type="match status" value="1"/>
</dbReference>
<keyword evidence="13" id="KW-0472">Membrane</keyword>
<dbReference type="GO" id="GO:0046872">
    <property type="term" value="F:metal ion binding"/>
    <property type="evidence" value="ECO:0007669"/>
    <property type="project" value="UniProtKB-KW"/>
</dbReference>
<dbReference type="InterPro" id="IPR054351">
    <property type="entry name" value="NADH_UbQ_OxRdtase_ferredoxin"/>
</dbReference>
<dbReference type="Gene3D" id="2.20.25.90">
    <property type="entry name" value="ADC-like domains"/>
    <property type="match status" value="1"/>
</dbReference>
<feature type="domain" description="2Fe-2S ferredoxin-type" evidence="15">
    <location>
        <begin position="2"/>
        <end position="80"/>
    </location>
</feature>
<evidence type="ECO:0000256" key="12">
    <source>
        <dbReference type="ARBA" id="ARBA00023027"/>
    </source>
</evidence>
<dbReference type="Gene3D" id="3.10.20.740">
    <property type="match status" value="1"/>
</dbReference>
<keyword evidence="5" id="KW-0001">2Fe-2S</keyword>
<keyword evidence="9 19" id="KW-0560">Oxidoreductase</keyword>
<comment type="cofactor">
    <cofactor evidence="1">
        <name>[4Fe-4S] cluster</name>
        <dbReference type="ChEBI" id="CHEBI:49883"/>
    </cofactor>
</comment>
<dbReference type="Pfam" id="PF04879">
    <property type="entry name" value="Molybdop_Fe4S4"/>
    <property type="match status" value="1"/>
</dbReference>
<comment type="cofactor">
    <cofactor evidence="14">
        <name>[2Fe-2S] cluster</name>
        <dbReference type="ChEBI" id="CHEBI:190135"/>
    </cofactor>
</comment>
<dbReference type="Pfam" id="PF10588">
    <property type="entry name" value="NADH-G_4Fe-4S_3"/>
    <property type="match status" value="1"/>
</dbReference>
<feature type="domain" description="4Fe-4S Mo/W bis-MGD-type" evidence="17">
    <location>
        <begin position="217"/>
        <end position="272"/>
    </location>
</feature>
<dbReference type="Gene3D" id="3.30.70.20">
    <property type="match status" value="1"/>
</dbReference>
<evidence type="ECO:0000256" key="2">
    <source>
        <dbReference type="ARBA" id="ARBA00004370"/>
    </source>
</evidence>
<keyword evidence="8" id="KW-1278">Translocase</keyword>
<dbReference type="GO" id="GO:0016020">
    <property type="term" value="C:membrane"/>
    <property type="evidence" value="ECO:0007669"/>
    <property type="project" value="UniProtKB-SubCell"/>
</dbReference>
<gene>
    <name evidence="19" type="primary">fdhA</name>
</gene>
<evidence type="ECO:0000256" key="14">
    <source>
        <dbReference type="ARBA" id="ARBA00034078"/>
    </source>
</evidence>
<dbReference type="PANTHER" id="PTHR43105">
    <property type="entry name" value="RESPIRATORY NITRATE REDUCTASE"/>
    <property type="match status" value="1"/>
</dbReference>
<evidence type="ECO:0000256" key="7">
    <source>
        <dbReference type="ARBA" id="ARBA00022737"/>
    </source>
</evidence>
<keyword evidence="6" id="KW-0479">Metal-binding</keyword>
<evidence type="ECO:0000259" key="17">
    <source>
        <dbReference type="PROSITE" id="PS51669"/>
    </source>
</evidence>
<keyword evidence="12" id="KW-0520">NAD</keyword>
<evidence type="ECO:0000256" key="8">
    <source>
        <dbReference type="ARBA" id="ARBA00022967"/>
    </source>
</evidence>
<evidence type="ECO:0000259" key="15">
    <source>
        <dbReference type="PROSITE" id="PS51085"/>
    </source>
</evidence>
<proteinExistence type="inferred from homology"/>
<dbReference type="GO" id="GO:0042773">
    <property type="term" value="P:ATP synthesis coupled electron transport"/>
    <property type="evidence" value="ECO:0007669"/>
    <property type="project" value="InterPro"/>
</dbReference>
<keyword evidence="4" id="KW-0004">4Fe-4S</keyword>
<evidence type="ECO:0000256" key="5">
    <source>
        <dbReference type="ARBA" id="ARBA00022714"/>
    </source>
</evidence>
<dbReference type="InterPro" id="IPR000283">
    <property type="entry name" value="NADH_UbQ_OxRdtase_75kDa_su_CS"/>
</dbReference>
<dbReference type="InterPro" id="IPR006963">
    <property type="entry name" value="Mopterin_OxRdtase_4Fe-4S_dom"/>
</dbReference>
<evidence type="ECO:0000259" key="16">
    <source>
        <dbReference type="PROSITE" id="PS51379"/>
    </source>
</evidence>
<evidence type="ECO:0000259" key="18">
    <source>
        <dbReference type="PROSITE" id="PS51839"/>
    </source>
</evidence>
<dbReference type="InterPro" id="IPR027467">
    <property type="entry name" value="MopterinOxRdtase_cofactor_BS"/>
</dbReference>
<dbReference type="PROSITE" id="PS51379">
    <property type="entry name" value="4FE4S_FER_2"/>
    <property type="match status" value="2"/>
</dbReference>
<keyword evidence="7" id="KW-0677">Repeat</keyword>
<dbReference type="SUPFAM" id="SSF54292">
    <property type="entry name" value="2Fe-2S ferredoxin-like"/>
    <property type="match status" value="1"/>
</dbReference>
<dbReference type="Gene3D" id="3.40.50.740">
    <property type="match status" value="1"/>
</dbReference>
<dbReference type="FunFam" id="3.30.70.20:FF:000035">
    <property type="entry name" value="Iron hydrogenase 1"/>
    <property type="match status" value="1"/>
</dbReference>
<dbReference type="PROSITE" id="PS51839">
    <property type="entry name" value="4FE4S_HC3"/>
    <property type="match status" value="1"/>
</dbReference>
<dbReference type="PROSITE" id="PS51669">
    <property type="entry name" value="4FE4S_MOW_BIS_MGD"/>
    <property type="match status" value="1"/>
</dbReference>
<evidence type="ECO:0000256" key="6">
    <source>
        <dbReference type="ARBA" id="ARBA00022723"/>
    </source>
</evidence>
<dbReference type="InterPro" id="IPR006656">
    <property type="entry name" value="Mopterin_OxRdtase"/>
</dbReference>
<feature type="domain" description="4Fe-4S ferredoxin-type" evidence="16">
    <location>
        <begin position="139"/>
        <end position="172"/>
    </location>
</feature>
<accession>A0A0H4TV96</accession>
<dbReference type="GO" id="GO:0051537">
    <property type="term" value="F:2 iron, 2 sulfur cluster binding"/>
    <property type="evidence" value="ECO:0007669"/>
    <property type="project" value="UniProtKB-KW"/>
</dbReference>
<comment type="subcellular location">
    <subcellularLocation>
        <location evidence="2">Membrane</location>
    </subcellularLocation>
</comment>
<evidence type="ECO:0000256" key="1">
    <source>
        <dbReference type="ARBA" id="ARBA00001966"/>
    </source>
</evidence>
<dbReference type="InterPro" id="IPR019574">
    <property type="entry name" value="NADH_UbQ_OxRdtase_Gsu_4Fe4S-bd"/>
</dbReference>
<feature type="domain" description="4Fe-4S His(Cys)3-ligated-type" evidence="18">
    <location>
        <begin position="80"/>
        <end position="119"/>
    </location>
</feature>
<sequence length="348" mass="39210">MGKFNIKINGREMEAEEGNTILDVAKANGIYIPTLCHHPQLSVQGACRICMVEVKGLPKPVTSCTTPIAKDMDIQTDTPVVIKQRETVLELLLSDHPLECPTCDAGGQCKLQDLTHDYKIKGNRFEGEKRKVPVEEVNPFIRRDYQRCIQCSRCIRVCDEVRGIGAIQYAKRGFYQKVSTCADKVLDCIFCGSCVQQCPVGALTEKPSKFKYRPWETKQVETTCGYCGVGCSLTLHTKNNEIVKVTSRDDTLNKGHLCVKGRYGYEFVKSDKRLTTPLVRKDGKLTPASWEEALSYTAKRFKEIKEKHGPDSLGGFSSAKCTNEENYLFQKFVRVNFETNNLDHCARL</sequence>
<keyword evidence="11" id="KW-0411">Iron-sulfur</keyword>
<name>A0A0H4TV96_9DELT</name>
<evidence type="ECO:0000256" key="10">
    <source>
        <dbReference type="ARBA" id="ARBA00023004"/>
    </source>
</evidence>
<dbReference type="GO" id="GO:0003954">
    <property type="term" value="F:NADH dehydrogenase activity"/>
    <property type="evidence" value="ECO:0007669"/>
    <property type="project" value="TreeGrafter"/>
</dbReference>
<dbReference type="CDD" id="cd00207">
    <property type="entry name" value="fer2"/>
    <property type="match status" value="1"/>
</dbReference>
<dbReference type="PROSITE" id="PS00198">
    <property type="entry name" value="4FE4S_FER_1"/>
    <property type="match status" value="1"/>
</dbReference>
<dbReference type="SMART" id="SM00929">
    <property type="entry name" value="NADH-G_4Fe-4S_3"/>
    <property type="match status" value="1"/>
</dbReference>
<dbReference type="InterPro" id="IPR036010">
    <property type="entry name" value="2Fe-2S_ferredoxin-like_sf"/>
</dbReference>
<evidence type="ECO:0000256" key="11">
    <source>
        <dbReference type="ARBA" id="ARBA00023014"/>
    </source>
</evidence>